<dbReference type="InParanoid" id="A0A0C2SV47"/>
<accession>A0A0C2SV47</accession>
<evidence type="ECO:0000313" key="3">
    <source>
        <dbReference type="Proteomes" id="UP000054549"/>
    </source>
</evidence>
<reference evidence="2 3" key="1">
    <citation type="submission" date="2014-04" db="EMBL/GenBank/DDBJ databases">
        <title>Evolutionary Origins and Diversification of the Mycorrhizal Mutualists.</title>
        <authorList>
            <consortium name="DOE Joint Genome Institute"/>
            <consortium name="Mycorrhizal Genomics Consortium"/>
            <person name="Kohler A."/>
            <person name="Kuo A."/>
            <person name="Nagy L.G."/>
            <person name="Floudas D."/>
            <person name="Copeland A."/>
            <person name="Barry K.W."/>
            <person name="Cichocki N."/>
            <person name="Veneault-Fourrey C."/>
            <person name="LaButti K."/>
            <person name="Lindquist E.A."/>
            <person name="Lipzen A."/>
            <person name="Lundell T."/>
            <person name="Morin E."/>
            <person name="Murat C."/>
            <person name="Riley R."/>
            <person name="Ohm R."/>
            <person name="Sun H."/>
            <person name="Tunlid A."/>
            <person name="Henrissat B."/>
            <person name="Grigoriev I.V."/>
            <person name="Hibbett D.S."/>
            <person name="Martin F."/>
        </authorList>
    </citation>
    <scope>NUCLEOTIDE SEQUENCE [LARGE SCALE GENOMIC DNA]</scope>
    <source>
        <strain evidence="2 3">Koide BX008</strain>
    </source>
</reference>
<organism evidence="2 3">
    <name type="scientific">Amanita muscaria (strain Koide BX008)</name>
    <dbReference type="NCBI Taxonomy" id="946122"/>
    <lineage>
        <taxon>Eukaryota</taxon>
        <taxon>Fungi</taxon>
        <taxon>Dikarya</taxon>
        <taxon>Basidiomycota</taxon>
        <taxon>Agaricomycotina</taxon>
        <taxon>Agaricomycetes</taxon>
        <taxon>Agaricomycetidae</taxon>
        <taxon>Agaricales</taxon>
        <taxon>Pluteineae</taxon>
        <taxon>Amanitaceae</taxon>
        <taxon>Amanita</taxon>
    </lineage>
</organism>
<gene>
    <name evidence="2" type="ORF">M378DRAFT_15904</name>
</gene>
<feature type="compositionally biased region" description="Low complexity" evidence="1">
    <location>
        <begin position="205"/>
        <end position="226"/>
    </location>
</feature>
<dbReference type="AlphaFoldDB" id="A0A0C2SV47"/>
<protein>
    <recommendedName>
        <fullName evidence="4">Gag-like protein</fullName>
    </recommendedName>
</protein>
<evidence type="ECO:0008006" key="4">
    <source>
        <dbReference type="Google" id="ProtNLM"/>
    </source>
</evidence>
<proteinExistence type="predicted"/>
<feature type="region of interest" description="Disordered" evidence="1">
    <location>
        <begin position="163"/>
        <end position="265"/>
    </location>
</feature>
<evidence type="ECO:0000256" key="1">
    <source>
        <dbReference type="SAM" id="MobiDB-lite"/>
    </source>
</evidence>
<keyword evidence="3" id="KW-1185">Reference proteome</keyword>
<feature type="compositionally biased region" description="Low complexity" evidence="1">
    <location>
        <begin position="169"/>
        <end position="193"/>
    </location>
</feature>
<sequence length="569" mass="63183">MSPKPVARALSDTYGRFSALADTTEHTDVSSVDDTADKNFDIVCQQVSNVFGRQFPSDKRAQSFYYVFTELAAELESTSHFTAVMSRIADNLRQMGCNPPVVQPCALPHGKPCTLPHAQPCTLPHDPVTVTVTKEVHPTTCSDEMKRLRKEISDLKSIIGNMKKEAKSSDNALSASSSRAPRSKTSATASAPSAKPPIGNPIQAPPVSNAPPSISVVSPSTRPSRSVRFDDNNPRPFKPASHFSPPDPYTTQPSHQENAQPVSRNQRIAKGCTRKGTRSNVLSIKGPNGIRSPASIDLLNLKSKIDSNLIDIKCKICSWTIHGNLSVICDRKISPENRDIILRLYQESTEQIEDVEILNKSTLSFVKFVEVPLFDSQGRPYTKEHFASMLKQNNKWANIDLAFGPEVIKRHNEDTPLKERISSTIKIGFKDDNASSVAKKLLTTTIAFGNSLRRCRPWIVSNAARQCHLCLRWGHSAHNCRSISAYCAICASRHPTDVHHVSHYKNSEATLCINCKGDHVATSQECPWFKARYNRAELAKLKQGRIAKSTRRRNRFAERDVVHPVPHII</sequence>
<name>A0A0C2SV47_AMAMK</name>
<feature type="compositionally biased region" description="Polar residues" evidence="1">
    <location>
        <begin position="249"/>
        <end position="265"/>
    </location>
</feature>
<evidence type="ECO:0000313" key="2">
    <source>
        <dbReference type="EMBL" id="KIL57944.1"/>
    </source>
</evidence>
<dbReference type="HOGENOM" id="CLU_562532_0_0_1"/>
<dbReference type="STRING" id="946122.A0A0C2SV47"/>
<dbReference type="EMBL" id="KN818352">
    <property type="protein sequence ID" value="KIL57944.1"/>
    <property type="molecule type" value="Genomic_DNA"/>
</dbReference>
<dbReference type="Proteomes" id="UP000054549">
    <property type="component" value="Unassembled WGS sequence"/>
</dbReference>
<dbReference type="OrthoDB" id="3067824at2759"/>